<keyword evidence="1" id="KW-0732">Signal</keyword>
<evidence type="ECO:0000313" key="2">
    <source>
        <dbReference type="EMBL" id="ENV12149.1"/>
    </source>
</evidence>
<evidence type="ECO:0000313" key="3">
    <source>
        <dbReference type="Proteomes" id="UP000018438"/>
    </source>
</evidence>
<dbReference type="SUPFAM" id="SSF50998">
    <property type="entry name" value="Quinoprotein alcohol dehydrogenase-like"/>
    <property type="match status" value="1"/>
</dbReference>
<dbReference type="PATRIC" id="fig|1217675.3.peg.2631"/>
<evidence type="ECO:0000256" key="1">
    <source>
        <dbReference type="SAM" id="SignalP"/>
    </source>
</evidence>
<name>N8XSY7_9GAMM</name>
<dbReference type="AlphaFoldDB" id="N8XSY7"/>
<feature type="chain" id="PRO_5004136245" evidence="1">
    <location>
        <begin position="25"/>
        <end position="1270"/>
    </location>
</feature>
<sequence>MKTKYQIMALSPVLLFGCMNGSYASDLSIYQGNSSGKTSIFMMLDTSGSMGWGAGYGGSSMSLQDDYNICVVDRNGNGGSKAVLSEDSTTTPSYKRYYCSVTKSIYDGLDNTYKQRVRNDCTVNGTGYKCYDRLTRLKDAMFTLLNSRALSGIKLGAGYYSYEGKGQKGIVSIPAKAMSDPTHVTDLKNFVAGLKATGGTPTAAAYAEAGAYMMGTKTSGITTEEVPVYKDMYAYTPGIIGLGAGWKECTSWPNPKKNTPSLSENGYYYWPCENGTYLGSELITWSDGGAQSVKDLEQKEYVVTRYTGWFDSAVYAKKTDSTYTITNGTDSIYSGYLNTGKYISGVGNYSTSTAHNTYSTLADIKNSSNYISPAVANSTCSGNGIYFLTDGYPNGTEPKAIRNLMNLTLKKSDGTNAISMANNCSSSLSSTGSSDRNNSAWECIGEYSKALMNKSNPQGVQIQTAVIGFGSSFAGIPKNADGTYNCNAPGLSKDIQNSCLWGTSDYGTGGFYQASNSEDIISSMTQFLSGLEVEFKPSNLGVISIPKDPLDQTKAMNTGFFPMLQPLQDSTRATWLGNLKKYYVYNGTLSDSETGGNTLYTSSQEINPLAKDLWSTTTGDNSPINIGGAWNKIPVPSSRLIANDTISNINSSRNVYVLSNGNVKKVTKDNLAEDIPNNDKIGTASDFPANVRKALLKYLGYQAEPANLNKATLTAIAHPTDPYRFLGGVVHSKPLVVTKSSDINILNNKVTSRDEYVIYGSIEGGLHIVDAISGKEQSVFIPKEILVNQPETLASENAISANGIKYGVDAPWTADNTFKVTTVTSGAVTTAKYEADKMNIYGGLRMGGEALYGLNISTPSAPSLLFHNTPATPGFSRMAQIWSKPTIANVRVKGEKKRVLIFGGGYDQSIYEKPASSYVEPTTSTRGNALYIVDASNGSLLWMTSADTSDITQSHKFTQNSDIRYSVVGQPTVLDYDADGLTDVIYFADLGGQIFRVDLNNANQISTKVDSNLAVRVQTIANLQTGSGSTLFVPRFYERLSVAVFDEGQERFVLLTAGSGNRSFPLEEEKAKNKVYGIIDRDVVSNTLATNYTPSAIIKYDDLAKSGVLGKTDTTQISSDNIASIKNKMLKGWAFELRSIDSGNYARAYEESDLKGNDLYVSLYDPKATATGGVANSCTGGVRGLSTIYRICMPYGECAAYLKKDYLGIVGPNFGPTSNDPRKQILVNPNPETKEMCVGNCNNNNTVPTEQKTYTYSQYRKIKPVRWFEW</sequence>
<organism evidence="2 3">
    <name type="scientific">Acinetobacter schindleri NIPH 900</name>
    <dbReference type="NCBI Taxonomy" id="1217675"/>
    <lineage>
        <taxon>Bacteria</taxon>
        <taxon>Pseudomonadati</taxon>
        <taxon>Pseudomonadota</taxon>
        <taxon>Gammaproteobacteria</taxon>
        <taxon>Moraxellales</taxon>
        <taxon>Moraxellaceae</taxon>
        <taxon>Acinetobacter</taxon>
    </lineage>
</organism>
<dbReference type="RefSeq" id="WP_004809944.1">
    <property type="nucleotide sequence ID" value="NZ_KB849444.1"/>
</dbReference>
<accession>N8XSY7</accession>
<reference evidence="2 3" key="1">
    <citation type="submission" date="2013-02" db="EMBL/GenBank/DDBJ databases">
        <title>The Genome Sequence of Acinetobacter schindleri NIPH 900.</title>
        <authorList>
            <consortium name="The Broad Institute Genome Sequencing Platform"/>
            <consortium name="The Broad Institute Genome Sequencing Center for Infectious Disease"/>
            <person name="Cerqueira G."/>
            <person name="Feldgarden M."/>
            <person name="Courvalin P."/>
            <person name="Perichon B."/>
            <person name="Grillot-Courvalin C."/>
            <person name="Clermont D."/>
            <person name="Rocha E."/>
            <person name="Yoon E.-J."/>
            <person name="Nemec A."/>
            <person name="Walker B."/>
            <person name="Young S.K."/>
            <person name="Zeng Q."/>
            <person name="Gargeya S."/>
            <person name="Fitzgerald M."/>
            <person name="Haas B."/>
            <person name="Abouelleil A."/>
            <person name="Alvarado L."/>
            <person name="Arachchi H.M."/>
            <person name="Berlin A.M."/>
            <person name="Chapman S.B."/>
            <person name="Dewar J."/>
            <person name="Goldberg J."/>
            <person name="Griggs A."/>
            <person name="Gujja S."/>
            <person name="Hansen M."/>
            <person name="Howarth C."/>
            <person name="Imamovic A."/>
            <person name="Larimer J."/>
            <person name="McCowan C."/>
            <person name="Murphy C."/>
            <person name="Neiman D."/>
            <person name="Pearson M."/>
            <person name="Priest M."/>
            <person name="Roberts A."/>
            <person name="Saif S."/>
            <person name="Shea T."/>
            <person name="Sisk P."/>
            <person name="Sykes S."/>
            <person name="Wortman J."/>
            <person name="Nusbaum C."/>
            <person name="Birren B."/>
        </authorList>
    </citation>
    <scope>NUCLEOTIDE SEQUENCE [LARGE SCALE GENOMIC DNA]</scope>
    <source>
        <strain evidence="2 3">NIPH 900</strain>
    </source>
</reference>
<comment type="caution">
    <text evidence="2">The sequence shown here is derived from an EMBL/GenBank/DDBJ whole genome shotgun (WGS) entry which is preliminary data.</text>
</comment>
<dbReference type="InterPro" id="IPR011047">
    <property type="entry name" value="Quinoprotein_ADH-like_sf"/>
</dbReference>
<gene>
    <name evidence="2" type="ORF">F965_02712</name>
</gene>
<keyword evidence="3" id="KW-1185">Reference proteome</keyword>
<dbReference type="HOGENOM" id="CLU_004937_0_0_6"/>
<feature type="signal peptide" evidence="1">
    <location>
        <begin position="1"/>
        <end position="24"/>
    </location>
</feature>
<dbReference type="Proteomes" id="UP000018438">
    <property type="component" value="Unassembled WGS sequence"/>
</dbReference>
<protein>
    <submittedName>
        <fullName evidence="2">Uncharacterized protein</fullName>
    </submittedName>
</protein>
<dbReference type="PROSITE" id="PS51257">
    <property type="entry name" value="PROKAR_LIPOPROTEIN"/>
    <property type="match status" value="1"/>
</dbReference>
<proteinExistence type="predicted"/>
<dbReference type="EMBL" id="APPI01000023">
    <property type="protein sequence ID" value="ENV12149.1"/>
    <property type="molecule type" value="Genomic_DNA"/>
</dbReference>